<dbReference type="InterPro" id="IPR029058">
    <property type="entry name" value="AB_hydrolase_fold"/>
</dbReference>
<keyword evidence="1" id="KW-0378">Hydrolase</keyword>
<sequence>MYHLTYLSDGLRVKGYMCLPYGWRLPISQVQEWLQNHYGIQDLEATELACPVHVTCTELPEGKWPVLIYCRGGIGRVGQVKTTWLEDFSIHDHIIFAPSYRGSEGGEGRDQFGGSDIEDVISAYQFMAGLPFVDDQRISVMGFSRGSINATAATVRLLHMYKLVLWGGVSDLAQTYEERIDLRRMMKRVIGGSTGKLPQAYELRSPIAHVQEIHCPVLIMHGTEDAQVDYSHGKNMFRRLHEAGKDVTFHTFTGYGHHLPPSMHALAIRNMFAWLQEPNKL</sequence>
<evidence type="ECO:0000313" key="3">
    <source>
        <dbReference type="EMBL" id="MDP4097302.1"/>
    </source>
</evidence>
<dbReference type="InterPro" id="IPR001375">
    <property type="entry name" value="Peptidase_S9_cat"/>
</dbReference>
<dbReference type="Proteomes" id="UP001241848">
    <property type="component" value="Unassembled WGS sequence"/>
</dbReference>
<gene>
    <name evidence="3" type="ORF">OIN60_11020</name>
</gene>
<protein>
    <submittedName>
        <fullName evidence="3">Prolyl oligopeptidase family serine peptidase</fullName>
    </submittedName>
</protein>
<name>A0ABT9FS54_9BACL</name>
<keyword evidence="4" id="KW-1185">Reference proteome</keyword>
<dbReference type="PANTHER" id="PTHR42776">
    <property type="entry name" value="SERINE PEPTIDASE S9 FAMILY MEMBER"/>
    <property type="match status" value="1"/>
</dbReference>
<evidence type="ECO:0000259" key="2">
    <source>
        <dbReference type="Pfam" id="PF00326"/>
    </source>
</evidence>
<dbReference type="SUPFAM" id="SSF53474">
    <property type="entry name" value="alpha/beta-Hydrolases"/>
    <property type="match status" value="1"/>
</dbReference>
<dbReference type="Pfam" id="PF00326">
    <property type="entry name" value="Peptidase_S9"/>
    <property type="match status" value="1"/>
</dbReference>
<proteinExistence type="predicted"/>
<evidence type="ECO:0000256" key="1">
    <source>
        <dbReference type="ARBA" id="ARBA00022801"/>
    </source>
</evidence>
<dbReference type="RefSeq" id="WP_305754913.1">
    <property type="nucleotide sequence ID" value="NZ_JAPCKK010000016.1"/>
</dbReference>
<dbReference type="PANTHER" id="PTHR42776:SF27">
    <property type="entry name" value="DIPEPTIDYL PEPTIDASE FAMILY MEMBER 6"/>
    <property type="match status" value="1"/>
</dbReference>
<dbReference type="Gene3D" id="3.40.50.1820">
    <property type="entry name" value="alpha/beta hydrolase"/>
    <property type="match status" value="1"/>
</dbReference>
<feature type="domain" description="Peptidase S9 prolyl oligopeptidase catalytic" evidence="2">
    <location>
        <begin position="92"/>
        <end position="277"/>
    </location>
</feature>
<reference evidence="3 4" key="1">
    <citation type="submission" date="2022-10" db="EMBL/GenBank/DDBJ databases">
        <title>Paenibacillus description and whole genome data of maize root bacterial community.</title>
        <authorList>
            <person name="Marton D."/>
            <person name="Farkas M."/>
            <person name="Cserhati M."/>
        </authorList>
    </citation>
    <scope>NUCLEOTIDE SEQUENCE [LARGE SCALE GENOMIC DNA]</scope>
    <source>
        <strain evidence="3 4">P96</strain>
    </source>
</reference>
<evidence type="ECO:0000313" key="4">
    <source>
        <dbReference type="Proteomes" id="UP001241848"/>
    </source>
</evidence>
<accession>A0ABT9FS54</accession>
<dbReference type="EMBL" id="JAPCKK010000016">
    <property type="protein sequence ID" value="MDP4097302.1"/>
    <property type="molecule type" value="Genomic_DNA"/>
</dbReference>
<organism evidence="3 4">
    <name type="scientific">Paenibacillus zeirhizosphaerae</name>
    <dbReference type="NCBI Taxonomy" id="2987519"/>
    <lineage>
        <taxon>Bacteria</taxon>
        <taxon>Bacillati</taxon>
        <taxon>Bacillota</taxon>
        <taxon>Bacilli</taxon>
        <taxon>Bacillales</taxon>
        <taxon>Paenibacillaceae</taxon>
        <taxon>Paenibacillus</taxon>
    </lineage>
</organism>
<comment type="caution">
    <text evidence="3">The sequence shown here is derived from an EMBL/GenBank/DDBJ whole genome shotgun (WGS) entry which is preliminary data.</text>
</comment>